<comment type="caution">
    <text evidence="1">The sequence shown here is derived from an EMBL/GenBank/DDBJ whole genome shotgun (WGS) entry which is preliminary data.</text>
</comment>
<dbReference type="Proteomes" id="UP000789525">
    <property type="component" value="Unassembled WGS sequence"/>
</dbReference>
<keyword evidence="2" id="KW-1185">Reference proteome</keyword>
<sequence length="109" mass="12742">MANSGEDHRDGMDLLERSWQEQGCERRVSTAAVLPQQSEIYRWGEGALGRAAVELQQRICMEKRSMTASSLPGKRKWRHRQREIKTERHDNIETVRGREIQRRNRAQGV</sequence>
<name>A0ACA9LBQ2_9GLOM</name>
<organism evidence="1 2">
    <name type="scientific">Acaulospora colombiana</name>
    <dbReference type="NCBI Taxonomy" id="27376"/>
    <lineage>
        <taxon>Eukaryota</taxon>
        <taxon>Fungi</taxon>
        <taxon>Fungi incertae sedis</taxon>
        <taxon>Mucoromycota</taxon>
        <taxon>Glomeromycotina</taxon>
        <taxon>Glomeromycetes</taxon>
        <taxon>Diversisporales</taxon>
        <taxon>Acaulosporaceae</taxon>
        <taxon>Acaulospora</taxon>
    </lineage>
</organism>
<dbReference type="EMBL" id="CAJVPT010005246">
    <property type="protein sequence ID" value="CAG8518028.1"/>
    <property type="molecule type" value="Genomic_DNA"/>
</dbReference>
<protein>
    <submittedName>
        <fullName evidence="1">2570_t:CDS:1</fullName>
    </submittedName>
</protein>
<proteinExistence type="predicted"/>
<accession>A0ACA9LBQ2</accession>
<evidence type="ECO:0000313" key="1">
    <source>
        <dbReference type="EMBL" id="CAG8518028.1"/>
    </source>
</evidence>
<reference evidence="1" key="1">
    <citation type="submission" date="2021-06" db="EMBL/GenBank/DDBJ databases">
        <authorList>
            <person name="Kallberg Y."/>
            <person name="Tangrot J."/>
            <person name="Rosling A."/>
        </authorList>
    </citation>
    <scope>NUCLEOTIDE SEQUENCE</scope>
    <source>
        <strain evidence="1">CL356</strain>
    </source>
</reference>
<evidence type="ECO:0000313" key="2">
    <source>
        <dbReference type="Proteomes" id="UP000789525"/>
    </source>
</evidence>
<gene>
    <name evidence="1" type="ORF">ACOLOM_LOCUS3526</name>
</gene>